<evidence type="ECO:0008006" key="4">
    <source>
        <dbReference type="Google" id="ProtNLM"/>
    </source>
</evidence>
<dbReference type="GO" id="GO:0005786">
    <property type="term" value="C:signal recognition particle, endoplasmic reticulum targeting"/>
    <property type="evidence" value="ECO:0007669"/>
    <property type="project" value="TreeGrafter"/>
</dbReference>
<dbReference type="Proteomes" id="UP000324748">
    <property type="component" value="Unassembled WGS sequence"/>
</dbReference>
<dbReference type="AlphaFoldDB" id="A0A5B0LKW5"/>
<evidence type="ECO:0000313" key="3">
    <source>
        <dbReference type="Proteomes" id="UP000324748"/>
    </source>
</evidence>
<feature type="compositionally biased region" description="Polar residues" evidence="1">
    <location>
        <begin position="285"/>
        <end position="295"/>
    </location>
</feature>
<feature type="compositionally biased region" description="Basic residues" evidence="1">
    <location>
        <begin position="10"/>
        <end position="26"/>
    </location>
</feature>
<protein>
    <recommendedName>
        <fullName evidence="4">Signal recognition particle subunit SRP72</fullName>
    </recommendedName>
</protein>
<dbReference type="OrthoDB" id="2502068at2759"/>
<feature type="region of interest" description="Disordered" evidence="1">
    <location>
        <begin position="1"/>
        <end position="28"/>
    </location>
</feature>
<evidence type="ECO:0000313" key="2">
    <source>
        <dbReference type="EMBL" id="KAA1065001.1"/>
    </source>
</evidence>
<keyword evidence="3" id="KW-1185">Reference proteome</keyword>
<feature type="compositionally biased region" description="Basic residues" evidence="1">
    <location>
        <begin position="309"/>
        <end position="318"/>
    </location>
</feature>
<dbReference type="FunFam" id="1.25.40.10:FF:002644">
    <property type="entry name" value="Signal recognition particle subunit srp72"/>
    <property type="match status" value="1"/>
</dbReference>
<organism evidence="2 3">
    <name type="scientific">Puccinia graminis f. sp. tritici</name>
    <dbReference type="NCBI Taxonomy" id="56615"/>
    <lineage>
        <taxon>Eukaryota</taxon>
        <taxon>Fungi</taxon>
        <taxon>Dikarya</taxon>
        <taxon>Basidiomycota</taxon>
        <taxon>Pucciniomycotina</taxon>
        <taxon>Pucciniomycetes</taxon>
        <taxon>Pucciniales</taxon>
        <taxon>Pucciniaceae</taxon>
        <taxon>Puccinia</taxon>
    </lineage>
</organism>
<dbReference type="GO" id="GO:0043022">
    <property type="term" value="F:ribosome binding"/>
    <property type="evidence" value="ECO:0007669"/>
    <property type="project" value="TreeGrafter"/>
</dbReference>
<proteinExistence type="predicted"/>
<dbReference type="InterPro" id="IPR011990">
    <property type="entry name" value="TPR-like_helical_dom_sf"/>
</dbReference>
<reference evidence="2 3" key="1">
    <citation type="submission" date="2019-05" db="EMBL/GenBank/DDBJ databases">
        <title>Emergence of the Ug99 lineage of the wheat stem rust pathogen through somatic hybridization.</title>
        <authorList>
            <person name="Li F."/>
            <person name="Upadhyaya N.M."/>
            <person name="Sperschneider J."/>
            <person name="Matny O."/>
            <person name="Nguyen-Phuc H."/>
            <person name="Mago R."/>
            <person name="Raley C."/>
            <person name="Miller M.E."/>
            <person name="Silverstein K.A.T."/>
            <person name="Henningsen E."/>
            <person name="Hirsch C.D."/>
            <person name="Visser B."/>
            <person name="Pretorius Z.A."/>
            <person name="Steffenson B.J."/>
            <person name="Schwessinger B."/>
            <person name="Dodds P.N."/>
            <person name="Figueroa M."/>
        </authorList>
    </citation>
    <scope>NUCLEOTIDE SEQUENCE [LARGE SCALE GENOMIC DNA]</scope>
    <source>
        <strain evidence="2">21-0</strain>
    </source>
</reference>
<feature type="region of interest" description="Disordered" evidence="1">
    <location>
        <begin position="212"/>
        <end position="318"/>
    </location>
</feature>
<dbReference type="EMBL" id="VSWC01000197">
    <property type="protein sequence ID" value="KAA1065001.1"/>
    <property type="molecule type" value="Genomic_DNA"/>
</dbReference>
<dbReference type="GO" id="GO:0008312">
    <property type="term" value="F:7S RNA binding"/>
    <property type="evidence" value="ECO:0007669"/>
    <property type="project" value="TreeGrafter"/>
</dbReference>
<dbReference type="InterPro" id="IPR026270">
    <property type="entry name" value="SRP72"/>
</dbReference>
<comment type="caution">
    <text evidence="2">The sequence shown here is derived from an EMBL/GenBank/DDBJ whole genome shotgun (WGS) entry which is preliminary data.</text>
</comment>
<dbReference type="Gene3D" id="1.25.40.10">
    <property type="entry name" value="Tetratricopeptide repeat domain"/>
    <property type="match status" value="1"/>
</dbReference>
<name>A0A5B0LKW5_PUCGR</name>
<accession>A0A5B0LKW5</accession>
<dbReference type="PANTHER" id="PTHR14094">
    <property type="entry name" value="SIGNAL RECOGNITION PARTICLE 72"/>
    <property type="match status" value="1"/>
</dbReference>
<dbReference type="PANTHER" id="PTHR14094:SF9">
    <property type="entry name" value="SIGNAL RECOGNITION PARTICLE SUBUNIT SRP72"/>
    <property type="match status" value="1"/>
</dbReference>
<sequence>MAPKTSRTAQPKRSKIKSKPAPRRKKTTEQIIQARRLRLYQQLEKGFYQNAIKTCNQLLDKQGTGNDTLIETKAKLLTALEQYQETLEYIFTQSVESPGLKLLESYCLYKLGQLEKADKALSNPLITVQEDINRAKLALESQILFKLGRTQEAKAHLEELLVDSDPDHPEHLDLTANLSACQARIDFVEKHIPSQTGKINVDQLEHVPITSSFFHSHPNFPQPSARPRHPRSDKSRKIKPVKPLDPSRPPPDPDRWLPRREKENSNHSKVINRAAVKNKKAKQKLLTQGSVSTALPPSVDPPSSQKLKQTQRKKKNKK</sequence>
<dbReference type="GO" id="GO:0006614">
    <property type="term" value="P:SRP-dependent cotranslational protein targeting to membrane"/>
    <property type="evidence" value="ECO:0007669"/>
    <property type="project" value="InterPro"/>
</dbReference>
<dbReference type="OMA" id="EAQLNYR"/>
<evidence type="ECO:0000256" key="1">
    <source>
        <dbReference type="SAM" id="MobiDB-lite"/>
    </source>
</evidence>
<gene>
    <name evidence="2" type="ORF">PGT21_021329</name>
</gene>
<feature type="compositionally biased region" description="Basic and acidic residues" evidence="1">
    <location>
        <begin position="251"/>
        <end position="266"/>
    </location>
</feature>